<dbReference type="SUPFAM" id="SSF53335">
    <property type="entry name" value="S-adenosyl-L-methionine-dependent methyltransferases"/>
    <property type="match status" value="1"/>
</dbReference>
<feature type="domain" description="Methyltransferase" evidence="1">
    <location>
        <begin position="35"/>
        <end position="158"/>
    </location>
</feature>
<gene>
    <name evidence="2" type="ORF">ALC53_04509</name>
</gene>
<evidence type="ECO:0000313" key="2">
    <source>
        <dbReference type="EMBL" id="KYM85728.1"/>
    </source>
</evidence>
<keyword evidence="2" id="KW-0808">Transferase</keyword>
<reference evidence="2 3" key="1">
    <citation type="submission" date="2015-09" db="EMBL/GenBank/DDBJ databases">
        <title>Atta colombica WGS genome.</title>
        <authorList>
            <person name="Nygaard S."/>
            <person name="Hu H."/>
            <person name="Boomsma J."/>
            <person name="Zhang G."/>
        </authorList>
    </citation>
    <scope>NUCLEOTIDE SEQUENCE [LARGE SCALE GENOMIC DNA]</scope>
    <source>
        <strain evidence="2">Treedump-2</strain>
        <tissue evidence="2">Whole body</tissue>
    </source>
</reference>
<keyword evidence="3" id="KW-1185">Reference proteome</keyword>
<accession>A0A195BKB1</accession>
<dbReference type="AlphaFoldDB" id="A0A195BKB1"/>
<name>A0A195BKB1_9HYME</name>
<protein>
    <submittedName>
        <fullName evidence="2">Putative methyltransferase 235L</fullName>
    </submittedName>
</protein>
<organism evidence="2 3">
    <name type="scientific">Atta colombica</name>
    <dbReference type="NCBI Taxonomy" id="520822"/>
    <lineage>
        <taxon>Eukaryota</taxon>
        <taxon>Metazoa</taxon>
        <taxon>Ecdysozoa</taxon>
        <taxon>Arthropoda</taxon>
        <taxon>Hexapoda</taxon>
        <taxon>Insecta</taxon>
        <taxon>Pterygota</taxon>
        <taxon>Neoptera</taxon>
        <taxon>Endopterygota</taxon>
        <taxon>Hymenoptera</taxon>
        <taxon>Apocrita</taxon>
        <taxon>Aculeata</taxon>
        <taxon>Formicoidea</taxon>
        <taxon>Formicidae</taxon>
        <taxon>Myrmicinae</taxon>
        <taxon>Atta</taxon>
    </lineage>
</organism>
<dbReference type="InterPro" id="IPR025714">
    <property type="entry name" value="Methyltranfer_dom"/>
</dbReference>
<evidence type="ECO:0000313" key="3">
    <source>
        <dbReference type="Proteomes" id="UP000078540"/>
    </source>
</evidence>
<dbReference type="Pfam" id="PF13847">
    <property type="entry name" value="Methyltransf_31"/>
    <property type="match status" value="1"/>
</dbReference>
<dbReference type="InterPro" id="IPR029063">
    <property type="entry name" value="SAM-dependent_MTases_sf"/>
</dbReference>
<dbReference type="EMBL" id="KQ976450">
    <property type="protein sequence ID" value="KYM85728.1"/>
    <property type="molecule type" value="Genomic_DNA"/>
</dbReference>
<dbReference type="Proteomes" id="UP000078540">
    <property type="component" value="Unassembled WGS sequence"/>
</dbReference>
<dbReference type="Gene3D" id="3.40.50.150">
    <property type="entry name" value="Vaccinia Virus protein VP39"/>
    <property type="match status" value="1"/>
</dbReference>
<keyword evidence="2" id="KW-0489">Methyltransferase</keyword>
<evidence type="ECO:0000259" key="1">
    <source>
        <dbReference type="Pfam" id="PF13847"/>
    </source>
</evidence>
<proteinExistence type="predicted"/>
<dbReference type="PANTHER" id="PTHR43861:SF1">
    <property type="entry name" value="TRANS-ACONITATE 2-METHYLTRANSFERASE"/>
    <property type="match status" value="1"/>
</dbReference>
<dbReference type="GO" id="GO:0032259">
    <property type="term" value="P:methylation"/>
    <property type="evidence" value="ECO:0007669"/>
    <property type="project" value="UniProtKB-KW"/>
</dbReference>
<dbReference type="PANTHER" id="PTHR43861">
    <property type="entry name" value="TRANS-ACONITATE 2-METHYLTRANSFERASE-RELATED"/>
    <property type="match status" value="1"/>
</dbReference>
<dbReference type="GO" id="GO:0008168">
    <property type="term" value="F:methyltransferase activity"/>
    <property type="evidence" value="ECO:0007669"/>
    <property type="project" value="UniProtKB-KW"/>
</dbReference>
<sequence length="297" mass="34306">MVNPAEHANFNEIQKRGVLIAIKEFAKDLKSISGTCMDVGCGPGDITYNMLLPSLDSNAVMIGTDINVTMIKYATEMYYDTRLKFEMLDIQTKNLPEKFISKFNHIFSFHTLQWCNNIRKAFENMYCMLQSGGTILVLFPASHDTIYEVLKNIAKDSRFAPYLQYLFVFIRNFLIKILIIFSQNPNKYISPFYNSVLPNENLKDLLESVGFSIQHCSLREIDFSEIDADIFLSSIMSICSFLDTMPLKQKEEFIVEFQRDYKNYKNKLYGDNNGDDKKASILDIHKLLIAYARKDAQ</sequence>